<evidence type="ECO:0000313" key="4">
    <source>
        <dbReference type="WBParaSite" id="MCOS_0000412701-mRNA-1"/>
    </source>
</evidence>
<dbReference type="EMBL" id="UXSR01001301">
    <property type="protein sequence ID" value="VDD78125.1"/>
    <property type="molecule type" value="Genomic_DNA"/>
</dbReference>
<keyword evidence="3" id="KW-1185">Reference proteome</keyword>
<reference evidence="2 3" key="2">
    <citation type="submission" date="2018-10" db="EMBL/GenBank/DDBJ databases">
        <authorList>
            <consortium name="Pathogen Informatics"/>
        </authorList>
    </citation>
    <scope>NUCLEOTIDE SEQUENCE [LARGE SCALE GENOMIC DNA]</scope>
</reference>
<name>A0A0R3UB29_MESCO</name>
<evidence type="ECO:0000313" key="2">
    <source>
        <dbReference type="EMBL" id="VDD78125.1"/>
    </source>
</evidence>
<protein>
    <submittedName>
        <fullName evidence="4">Secreted protein</fullName>
    </submittedName>
</protein>
<accession>A0A0R3UB29</accession>
<feature type="signal peptide" evidence="1">
    <location>
        <begin position="1"/>
        <end position="27"/>
    </location>
</feature>
<organism evidence="4">
    <name type="scientific">Mesocestoides corti</name>
    <name type="common">Flatworm</name>
    <dbReference type="NCBI Taxonomy" id="53468"/>
    <lineage>
        <taxon>Eukaryota</taxon>
        <taxon>Metazoa</taxon>
        <taxon>Spiralia</taxon>
        <taxon>Lophotrochozoa</taxon>
        <taxon>Platyhelminthes</taxon>
        <taxon>Cestoda</taxon>
        <taxon>Eucestoda</taxon>
        <taxon>Cyclophyllidea</taxon>
        <taxon>Mesocestoididae</taxon>
        <taxon>Mesocestoides</taxon>
    </lineage>
</organism>
<dbReference type="Proteomes" id="UP000267029">
    <property type="component" value="Unassembled WGS sequence"/>
</dbReference>
<dbReference type="AlphaFoldDB" id="A0A0R3UB29"/>
<evidence type="ECO:0000313" key="3">
    <source>
        <dbReference type="Proteomes" id="UP000267029"/>
    </source>
</evidence>
<dbReference type="WBParaSite" id="MCOS_0000412701-mRNA-1">
    <property type="protein sequence ID" value="MCOS_0000412701-mRNA-1"/>
    <property type="gene ID" value="MCOS_0000412701"/>
</dbReference>
<feature type="chain" id="PRO_5043132247" evidence="1">
    <location>
        <begin position="28"/>
        <end position="69"/>
    </location>
</feature>
<sequence length="69" mass="7992">MHSIRLVMSTFIITILVLMYVSRVAEAIPVYDNEIEELLDGHSVPEAKQRILQLDVKDVVKEHYIRELA</sequence>
<proteinExistence type="predicted"/>
<gene>
    <name evidence="2" type="ORF">MCOS_LOCUS4128</name>
</gene>
<evidence type="ECO:0000256" key="1">
    <source>
        <dbReference type="SAM" id="SignalP"/>
    </source>
</evidence>
<keyword evidence="1" id="KW-0732">Signal</keyword>
<reference evidence="4" key="1">
    <citation type="submission" date="2017-02" db="UniProtKB">
        <authorList>
            <consortium name="WormBaseParasite"/>
        </authorList>
    </citation>
    <scope>IDENTIFICATION</scope>
</reference>